<reference evidence="1 2" key="1">
    <citation type="journal article" date="2015" name="Sci. Rep.">
        <title>The power of single molecule real-time sequencing technology in the de novo assembly of a eukaryotic genome.</title>
        <authorList>
            <person name="Sakai H."/>
            <person name="Naito K."/>
            <person name="Ogiso-Tanaka E."/>
            <person name="Takahashi Y."/>
            <person name="Iseki K."/>
            <person name="Muto C."/>
            <person name="Satou K."/>
            <person name="Teruya K."/>
            <person name="Shiroma A."/>
            <person name="Shimoji M."/>
            <person name="Hirano T."/>
            <person name="Itoh T."/>
            <person name="Kaga A."/>
            <person name="Tomooka N."/>
        </authorList>
    </citation>
    <scope>NUCLEOTIDE SEQUENCE [LARGE SCALE GENOMIC DNA]</scope>
    <source>
        <strain evidence="2">cv. Shumari</strain>
    </source>
</reference>
<evidence type="ECO:0000313" key="1">
    <source>
        <dbReference type="EMBL" id="BAT99249.1"/>
    </source>
</evidence>
<proteinExistence type="predicted"/>
<name>A0A0S3T2G5_PHAAN</name>
<dbReference type="EMBL" id="AP015043">
    <property type="protein sequence ID" value="BAT99249.1"/>
    <property type="molecule type" value="Genomic_DNA"/>
</dbReference>
<keyword evidence="2" id="KW-1185">Reference proteome</keyword>
<sequence length="83" mass="9298">MAASARRGRRRRCSDGAIQIEPFFPLSFSASSLGEKGQVQQRWHGGGLLSPLRFGSRHKREASSSFPFLFRLTGGKRSWRFAA</sequence>
<organism evidence="1 2">
    <name type="scientific">Vigna angularis var. angularis</name>
    <dbReference type="NCBI Taxonomy" id="157739"/>
    <lineage>
        <taxon>Eukaryota</taxon>
        <taxon>Viridiplantae</taxon>
        <taxon>Streptophyta</taxon>
        <taxon>Embryophyta</taxon>
        <taxon>Tracheophyta</taxon>
        <taxon>Spermatophyta</taxon>
        <taxon>Magnoliopsida</taxon>
        <taxon>eudicotyledons</taxon>
        <taxon>Gunneridae</taxon>
        <taxon>Pentapetalae</taxon>
        <taxon>rosids</taxon>
        <taxon>fabids</taxon>
        <taxon>Fabales</taxon>
        <taxon>Fabaceae</taxon>
        <taxon>Papilionoideae</taxon>
        <taxon>50 kb inversion clade</taxon>
        <taxon>NPAAA clade</taxon>
        <taxon>indigoferoid/millettioid clade</taxon>
        <taxon>Phaseoleae</taxon>
        <taxon>Vigna</taxon>
    </lineage>
</organism>
<evidence type="ECO:0000313" key="2">
    <source>
        <dbReference type="Proteomes" id="UP000291084"/>
    </source>
</evidence>
<dbReference type="Proteomes" id="UP000291084">
    <property type="component" value="Chromosome 10"/>
</dbReference>
<gene>
    <name evidence="1" type="primary">Vigan.10G065100</name>
    <name evidence="1" type="ORF">VIGAN_10065100</name>
</gene>
<dbReference type="AlphaFoldDB" id="A0A0S3T2G5"/>
<accession>A0A0S3T2G5</accession>
<protein>
    <submittedName>
        <fullName evidence="1">Uncharacterized protein</fullName>
    </submittedName>
</protein>